<dbReference type="Proteomes" id="UP000471640">
    <property type="component" value="Unassembled WGS sequence"/>
</dbReference>
<keyword evidence="3" id="KW-1185">Reference proteome</keyword>
<name>A0A6P1DYX8_9GAMM</name>
<feature type="chain" id="PRO_5027123299" evidence="1">
    <location>
        <begin position="25"/>
        <end position="62"/>
    </location>
</feature>
<sequence>MQSASLRLRLLLTLTAALAQPALAETVVIGHAGLQPLDRTTVQRIFTGKVVEVKGMRAMPWT</sequence>
<gene>
    <name evidence="2" type="ORF">G3480_16710</name>
</gene>
<evidence type="ECO:0000256" key="1">
    <source>
        <dbReference type="SAM" id="SignalP"/>
    </source>
</evidence>
<organism evidence="2 3">
    <name type="scientific">Thiorhodococcus mannitoliphagus</name>
    <dbReference type="NCBI Taxonomy" id="329406"/>
    <lineage>
        <taxon>Bacteria</taxon>
        <taxon>Pseudomonadati</taxon>
        <taxon>Pseudomonadota</taxon>
        <taxon>Gammaproteobacteria</taxon>
        <taxon>Chromatiales</taxon>
        <taxon>Chromatiaceae</taxon>
        <taxon>Thiorhodococcus</taxon>
    </lineage>
</organism>
<feature type="signal peptide" evidence="1">
    <location>
        <begin position="1"/>
        <end position="24"/>
    </location>
</feature>
<reference evidence="2 3" key="2">
    <citation type="submission" date="2020-02" db="EMBL/GenBank/DDBJ databases">
        <title>Genome sequences of Thiorhodococcus mannitoliphagus and Thiorhodococcus minor, purple sulfur photosynthetic bacteria in the gammaproteobacterial family, Chromatiaceae.</title>
        <authorList>
            <person name="Aviles F.A."/>
            <person name="Meyer T.E."/>
            <person name="Kyndt J.A."/>
        </authorList>
    </citation>
    <scope>NUCLEOTIDE SEQUENCE [LARGE SCALE GENOMIC DNA]</scope>
    <source>
        <strain evidence="2 3">DSM 18266</strain>
    </source>
</reference>
<comment type="caution">
    <text evidence="2">The sequence shown here is derived from an EMBL/GenBank/DDBJ whole genome shotgun (WGS) entry which is preliminary data.</text>
</comment>
<dbReference type="RefSeq" id="WP_164655028.1">
    <property type="nucleotide sequence ID" value="NZ_JAAIJR010000075.1"/>
</dbReference>
<dbReference type="AlphaFoldDB" id="A0A6P1DYX8"/>
<proteinExistence type="predicted"/>
<keyword evidence="1" id="KW-0732">Signal</keyword>
<protein>
    <submittedName>
        <fullName evidence="2">Uncharacterized protein</fullName>
    </submittedName>
</protein>
<accession>A0A6P1DYX8</accession>
<reference evidence="3" key="1">
    <citation type="journal article" date="2020" name="Microbiol. Resour. Announc.">
        <title>Draft Genome Sequences of Thiorhodococcus mannitoliphagus and Thiorhodococcus minor, Purple Sulfur Photosynthetic Bacteria in the Gammaproteobacterial Family Chromatiaceae.</title>
        <authorList>
            <person name="Aviles F.A."/>
            <person name="Meyer T.E."/>
            <person name="Kyndt J.A."/>
        </authorList>
    </citation>
    <scope>NUCLEOTIDE SEQUENCE [LARGE SCALE GENOMIC DNA]</scope>
    <source>
        <strain evidence="3">DSM 18266</strain>
    </source>
</reference>
<dbReference type="EMBL" id="JAAIJR010000075">
    <property type="protein sequence ID" value="NEX21926.1"/>
    <property type="molecule type" value="Genomic_DNA"/>
</dbReference>
<evidence type="ECO:0000313" key="2">
    <source>
        <dbReference type="EMBL" id="NEX21926.1"/>
    </source>
</evidence>
<evidence type="ECO:0000313" key="3">
    <source>
        <dbReference type="Proteomes" id="UP000471640"/>
    </source>
</evidence>